<keyword evidence="2" id="KW-1185">Reference proteome</keyword>
<dbReference type="InterPro" id="IPR010352">
    <property type="entry name" value="DUF945"/>
</dbReference>
<comment type="caution">
    <text evidence="1">The sequence shown here is derived from an EMBL/GenBank/DDBJ whole genome shotgun (WGS) entry which is preliminary data.</text>
</comment>
<dbReference type="STRING" id="1461322.OJ16_01055"/>
<evidence type="ECO:0000313" key="1">
    <source>
        <dbReference type="EMBL" id="KII82096.1"/>
    </source>
</evidence>
<accession>A0A0C2NRI5</accession>
<organism evidence="1 2">
    <name type="scientific">Vibrio renipiscarius</name>
    <dbReference type="NCBI Taxonomy" id="1461322"/>
    <lineage>
        <taxon>Bacteria</taxon>
        <taxon>Pseudomonadati</taxon>
        <taxon>Pseudomonadota</taxon>
        <taxon>Gammaproteobacteria</taxon>
        <taxon>Vibrionales</taxon>
        <taxon>Vibrionaceae</taxon>
        <taxon>Vibrio</taxon>
    </lineage>
</organism>
<dbReference type="RefSeq" id="WP_040987080.1">
    <property type="nucleotide sequence ID" value="NZ_JTKH01000003.1"/>
</dbReference>
<reference evidence="1 2" key="1">
    <citation type="submission" date="2014-11" db="EMBL/GenBank/DDBJ databases">
        <title>Draft Genome Sequence of Vibrio piscirenalis strains CECT 8603T and CECT 8604, two marine Gammaproteobacterium isolated from cultured gilthead sea bream (Sparus aurata).</title>
        <authorList>
            <person name="Arahal D.R."/>
            <person name="Rodrigo-Torres L."/>
            <person name="Lucena T."/>
            <person name="Pujalte M.J."/>
        </authorList>
    </citation>
    <scope>NUCLEOTIDE SEQUENCE [LARGE SCALE GENOMIC DNA]</scope>
    <source>
        <strain evidence="1 2">DCR 1-4-2</strain>
    </source>
</reference>
<dbReference type="Pfam" id="PF06097">
    <property type="entry name" value="DUF945"/>
    <property type="match status" value="1"/>
</dbReference>
<dbReference type="OrthoDB" id="5915128at2"/>
<gene>
    <name evidence="1" type="ORF">OJ16_01055</name>
</gene>
<dbReference type="AlphaFoldDB" id="A0A0C2N8A5"/>
<evidence type="ECO:0000313" key="2">
    <source>
        <dbReference type="Proteomes" id="UP000031672"/>
    </source>
</evidence>
<sequence>MSYMLQLRKYAAVGGGIAIVLCWPLAVGQIGQNVIQDGVAQLNSDTVTAEIVHYDRGYLSSEVQTRYTISDAALVAQFEADGMPTQIVVDSHISHGLLSVSADSKMTNMPDFPLTLHTVTQLNGNSDFEFKLANWHQVNESNNGAMVSVTPSTLKGHVTVLGEVSYQLDIPSVELDFENGDKMLISGITGNGDGKQVNSFWIGDQLISVADMAILDGQKTPLFALKNANYTYDSLLDEQTSRVTTKHNVSLDDLLMQDEKVNHFEVDFALGDLDAVSFEQVVLAYQNAPMMDAEALQQVIPHVDSLFSKGFFLSMDKLNMKIGDGEFNSDWKLTVPEGTNNVSQNPMSIMPALQGHMNTFISNGLVEQYPALQQGIDEGLVMEFVKQADDGFHIKAELKEGSFVFENGQQVPLMSLLLPLLM</sequence>
<evidence type="ECO:0008006" key="3">
    <source>
        <dbReference type="Google" id="ProtNLM"/>
    </source>
</evidence>
<dbReference type="EMBL" id="JTKH01000003">
    <property type="protein sequence ID" value="KII82096.1"/>
    <property type="molecule type" value="Genomic_DNA"/>
</dbReference>
<accession>A0A0C2N8A5</accession>
<proteinExistence type="predicted"/>
<protein>
    <recommendedName>
        <fullName evidence="3">DUF945 domain-containing protein</fullName>
    </recommendedName>
</protein>
<name>A0A0C2N8A5_9VIBR</name>
<dbReference type="Proteomes" id="UP000031672">
    <property type="component" value="Unassembled WGS sequence"/>
</dbReference>